<dbReference type="PANTHER" id="PTHR21299">
    <property type="entry name" value="CYTIDYLATE KINASE/PANTOATE-BETA-ALANINE LIGASE"/>
    <property type="match status" value="1"/>
</dbReference>
<dbReference type="Pfam" id="PF02569">
    <property type="entry name" value="Pantoate_ligase"/>
    <property type="match status" value="1"/>
</dbReference>
<evidence type="ECO:0000256" key="2">
    <source>
        <dbReference type="ARBA" id="ARBA00009256"/>
    </source>
</evidence>
<organism evidence="10">
    <name type="scientific">freshwater metagenome</name>
    <dbReference type="NCBI Taxonomy" id="449393"/>
    <lineage>
        <taxon>unclassified sequences</taxon>
        <taxon>metagenomes</taxon>
        <taxon>ecological metagenomes</taxon>
    </lineage>
</organism>
<keyword evidence="6" id="KW-0547">Nucleotide-binding</keyword>
<evidence type="ECO:0000256" key="6">
    <source>
        <dbReference type="ARBA" id="ARBA00022741"/>
    </source>
</evidence>
<dbReference type="AlphaFoldDB" id="A0A6J7KMG8"/>
<evidence type="ECO:0000256" key="7">
    <source>
        <dbReference type="ARBA" id="ARBA00022840"/>
    </source>
</evidence>
<dbReference type="InterPro" id="IPR042176">
    <property type="entry name" value="Pantoate_ligase_C"/>
</dbReference>
<feature type="region of interest" description="Disordered" evidence="9">
    <location>
        <begin position="289"/>
        <end position="309"/>
    </location>
</feature>
<dbReference type="EC" id="6.3.2.1" evidence="3"/>
<dbReference type="Gene3D" id="3.30.1300.10">
    <property type="entry name" value="Pantoate-beta-alanine ligase, C-terminal domain"/>
    <property type="match status" value="1"/>
</dbReference>
<evidence type="ECO:0000256" key="1">
    <source>
        <dbReference type="ARBA" id="ARBA00004990"/>
    </source>
</evidence>
<dbReference type="GO" id="GO:0005829">
    <property type="term" value="C:cytosol"/>
    <property type="evidence" value="ECO:0007669"/>
    <property type="project" value="TreeGrafter"/>
</dbReference>
<comment type="catalytic activity">
    <reaction evidence="8">
        <text>(R)-pantoate + beta-alanine + ATP = (R)-pantothenate + AMP + diphosphate + H(+)</text>
        <dbReference type="Rhea" id="RHEA:10912"/>
        <dbReference type="ChEBI" id="CHEBI:15378"/>
        <dbReference type="ChEBI" id="CHEBI:15980"/>
        <dbReference type="ChEBI" id="CHEBI:29032"/>
        <dbReference type="ChEBI" id="CHEBI:30616"/>
        <dbReference type="ChEBI" id="CHEBI:33019"/>
        <dbReference type="ChEBI" id="CHEBI:57966"/>
        <dbReference type="ChEBI" id="CHEBI:456215"/>
        <dbReference type="EC" id="6.3.2.1"/>
    </reaction>
</comment>
<dbReference type="SUPFAM" id="SSF52374">
    <property type="entry name" value="Nucleotidylyl transferase"/>
    <property type="match status" value="1"/>
</dbReference>
<dbReference type="InterPro" id="IPR003721">
    <property type="entry name" value="Pantoate_ligase"/>
</dbReference>
<reference evidence="10" key="1">
    <citation type="submission" date="2020-05" db="EMBL/GenBank/DDBJ databases">
        <authorList>
            <person name="Chiriac C."/>
            <person name="Salcher M."/>
            <person name="Ghai R."/>
            <person name="Kavagutti S V."/>
        </authorList>
    </citation>
    <scope>NUCLEOTIDE SEQUENCE</scope>
</reference>
<keyword evidence="4" id="KW-0436">Ligase</keyword>
<dbReference type="GO" id="GO:0015940">
    <property type="term" value="P:pantothenate biosynthetic process"/>
    <property type="evidence" value="ECO:0007669"/>
    <property type="project" value="UniProtKB-UniPathway"/>
</dbReference>
<dbReference type="GO" id="GO:0005524">
    <property type="term" value="F:ATP binding"/>
    <property type="evidence" value="ECO:0007669"/>
    <property type="project" value="UniProtKB-KW"/>
</dbReference>
<gene>
    <name evidence="10" type="ORF">UFOPK3564_03737</name>
</gene>
<dbReference type="PANTHER" id="PTHR21299:SF1">
    <property type="entry name" value="PANTOATE--BETA-ALANINE LIGASE"/>
    <property type="match status" value="1"/>
</dbReference>
<proteinExistence type="inferred from homology"/>
<keyword evidence="7" id="KW-0067">ATP-binding</keyword>
<evidence type="ECO:0000256" key="9">
    <source>
        <dbReference type="SAM" id="MobiDB-lite"/>
    </source>
</evidence>
<evidence type="ECO:0000256" key="8">
    <source>
        <dbReference type="ARBA" id="ARBA00048258"/>
    </source>
</evidence>
<dbReference type="CDD" id="cd00560">
    <property type="entry name" value="PanC"/>
    <property type="match status" value="1"/>
</dbReference>
<dbReference type="NCBIfam" id="TIGR00018">
    <property type="entry name" value="panC"/>
    <property type="match status" value="1"/>
</dbReference>
<dbReference type="UniPathway" id="UPA00028">
    <property type="reaction ID" value="UER00005"/>
</dbReference>
<evidence type="ECO:0000256" key="4">
    <source>
        <dbReference type="ARBA" id="ARBA00022598"/>
    </source>
</evidence>
<name>A0A6J7KMG8_9ZZZZ</name>
<sequence length="309" mass="31616">MRIVRTTAELRDHVRAVRADGGTVGLVPTMGALHAGHVSLVEAAAGRTTSTVVSLFVNPRQFGDAADLTNYPRTEAEDAARAGAAGADVLFAPGVDEVYPDGFVSEVRVSGPLTERLEGAHRGPEHFHGVTTVVAKLLNMVGPDVAFFGAKDAQQVLVVRRMVRDLDLPVEIVALPTVREPDGLALSSRNVRLSADDRARAVAIPRAIDAALALLAAGERDAAALLGAAAGPLADAGLTPEYVAIVDAATLAPRGTVDAPSLLALAVPVGPVRLIDNALLSPVPSDAPVPALSGAGSTGHAVPPTPEKG</sequence>
<keyword evidence="5" id="KW-0566">Pantothenate biosynthesis</keyword>
<evidence type="ECO:0000256" key="5">
    <source>
        <dbReference type="ARBA" id="ARBA00022655"/>
    </source>
</evidence>
<dbReference type="InterPro" id="IPR014729">
    <property type="entry name" value="Rossmann-like_a/b/a_fold"/>
</dbReference>
<evidence type="ECO:0000313" key="10">
    <source>
        <dbReference type="EMBL" id="CAB4955492.1"/>
    </source>
</evidence>
<protein>
    <recommendedName>
        <fullName evidence="3">pantoate--beta-alanine ligase (AMP-forming)</fullName>
        <ecNumber evidence="3">6.3.2.1</ecNumber>
    </recommendedName>
</protein>
<dbReference type="EMBL" id="CAFBMK010000395">
    <property type="protein sequence ID" value="CAB4955492.1"/>
    <property type="molecule type" value="Genomic_DNA"/>
</dbReference>
<comment type="pathway">
    <text evidence="1">Cofactor biosynthesis; (R)-pantothenate biosynthesis; (R)-pantothenate from (R)-pantoate and beta-alanine: step 1/1.</text>
</comment>
<dbReference type="Gene3D" id="3.40.50.620">
    <property type="entry name" value="HUPs"/>
    <property type="match status" value="1"/>
</dbReference>
<evidence type="ECO:0000256" key="3">
    <source>
        <dbReference type="ARBA" id="ARBA00012219"/>
    </source>
</evidence>
<accession>A0A6J7KMG8</accession>
<dbReference type="GO" id="GO:0004592">
    <property type="term" value="F:pantoate-beta-alanine ligase activity"/>
    <property type="evidence" value="ECO:0007669"/>
    <property type="project" value="UniProtKB-EC"/>
</dbReference>
<comment type="similarity">
    <text evidence="2">Belongs to the pantothenate synthetase family.</text>
</comment>
<dbReference type="HAMAP" id="MF_00158">
    <property type="entry name" value="PanC"/>
    <property type="match status" value="1"/>
</dbReference>